<protein>
    <submittedName>
        <fullName evidence="1">DUF2946 domain-containing protein</fullName>
    </submittedName>
</protein>
<dbReference type="AlphaFoldDB" id="A0A2G7SQA6"/>
<dbReference type="Pfam" id="PF11162">
    <property type="entry name" value="DUF2946"/>
    <property type="match status" value="1"/>
</dbReference>
<gene>
    <name evidence="1" type="ORF">CTI11_29605</name>
</gene>
<reference evidence="1" key="1">
    <citation type="submission" date="2017-10" db="EMBL/GenBank/DDBJ databases">
        <title>Chryseobacterium sp. B5 is a hydrocarbonoclastic and plant growth promoting bacterium.</title>
        <authorList>
            <person name="Thijs S."/>
            <person name="Gkorezis P."/>
            <person name="Van Hamme J."/>
        </authorList>
    </citation>
    <scope>NUCLEOTIDE SEQUENCE</scope>
    <source>
        <strain evidence="1">B5</strain>
    </source>
</reference>
<evidence type="ECO:0000313" key="1">
    <source>
        <dbReference type="EMBL" id="PII29788.1"/>
    </source>
</evidence>
<sequence>MHALRNSVSLARLVMAWFALTLGLAIASPLVHPQAMELVCTAGGSVKLVVVNGEEGQAVSAQHSLDCPLCLAVTPPPAHVSPSWAQPQPLGRALQPIVSARIASLVGAPLPPRGPPLLLLIA</sequence>
<proteinExistence type="predicted"/>
<organism evidence="1">
    <name type="scientific">Chryseobacterium sp. B5</name>
    <dbReference type="NCBI Taxonomy" id="2050562"/>
    <lineage>
        <taxon>Bacteria</taxon>
        <taxon>Pseudomonadati</taxon>
        <taxon>Bacteroidota</taxon>
        <taxon>Flavobacteriia</taxon>
        <taxon>Flavobacteriales</taxon>
        <taxon>Weeksellaceae</taxon>
        <taxon>Chryseobacterium group</taxon>
        <taxon>Chryseobacterium</taxon>
    </lineage>
</organism>
<name>A0A2G7SQA6_9FLAO</name>
<dbReference type="InterPro" id="IPR021333">
    <property type="entry name" value="DUF2946"/>
</dbReference>
<accession>A0A2G7SQA6</accession>
<dbReference type="EMBL" id="PEKC01000295">
    <property type="protein sequence ID" value="PII29788.1"/>
    <property type="molecule type" value="Genomic_DNA"/>
</dbReference>
<comment type="caution">
    <text evidence="1">The sequence shown here is derived from an EMBL/GenBank/DDBJ whole genome shotgun (WGS) entry which is preliminary data.</text>
</comment>